<comment type="subcellular location">
    <subcellularLocation>
        <location evidence="1 7">Membrane</location>
        <topology evidence="1 7">Multi-pass membrane protein</topology>
    </subcellularLocation>
</comment>
<evidence type="ECO:0000313" key="12">
    <source>
        <dbReference type="RefSeq" id="XP_053542440.1"/>
    </source>
</evidence>
<dbReference type="PANTHER" id="PTHR19282:SF456">
    <property type="entry name" value="CD63 MOLECULE"/>
    <property type="match status" value="1"/>
</dbReference>
<dbReference type="GO" id="GO:1900746">
    <property type="term" value="P:regulation of vascular endothelial growth factor signaling pathway"/>
    <property type="evidence" value="ECO:0007669"/>
    <property type="project" value="TreeGrafter"/>
</dbReference>
<dbReference type="OrthoDB" id="10033535at2759"/>
<dbReference type="AlphaFoldDB" id="A0A2D0SGP7"/>
<organism evidence="8 9">
    <name type="scientific">Ictalurus punctatus</name>
    <name type="common">Channel catfish</name>
    <name type="synonym">Silurus punctatus</name>
    <dbReference type="NCBI Taxonomy" id="7998"/>
    <lineage>
        <taxon>Eukaryota</taxon>
        <taxon>Metazoa</taxon>
        <taxon>Chordata</taxon>
        <taxon>Craniata</taxon>
        <taxon>Vertebrata</taxon>
        <taxon>Euteleostomi</taxon>
        <taxon>Actinopterygii</taxon>
        <taxon>Neopterygii</taxon>
        <taxon>Teleostei</taxon>
        <taxon>Ostariophysi</taxon>
        <taxon>Siluriformes</taxon>
        <taxon>Ictaluridae</taxon>
        <taxon>Ictalurus</taxon>
    </lineage>
</organism>
<dbReference type="GeneID" id="108275525"/>
<dbReference type="Pfam" id="PF00335">
    <property type="entry name" value="Tetraspanin"/>
    <property type="match status" value="1"/>
</dbReference>
<dbReference type="PANTHER" id="PTHR19282">
    <property type="entry name" value="TETRASPANIN"/>
    <property type="match status" value="1"/>
</dbReference>
<gene>
    <name evidence="9 10 11 12" type="primary">LOC108275525</name>
</gene>
<name>A0A2D0SGP7_ICTPU</name>
<evidence type="ECO:0000313" key="8">
    <source>
        <dbReference type="Proteomes" id="UP000221080"/>
    </source>
</evidence>
<dbReference type="RefSeq" id="XP_017341884.1">
    <property type="nucleotide sequence ID" value="XM_017486395.2"/>
</dbReference>
<feature type="transmembrane region" description="Helical" evidence="7">
    <location>
        <begin position="49"/>
        <end position="74"/>
    </location>
</feature>
<dbReference type="RefSeq" id="XP_053542438.1">
    <property type="nucleotide sequence ID" value="XM_053686463.1"/>
</dbReference>
<dbReference type="Gene3D" id="1.10.1450.10">
    <property type="entry name" value="Tetraspanin"/>
    <property type="match status" value="1"/>
</dbReference>
<evidence type="ECO:0000256" key="1">
    <source>
        <dbReference type="ARBA" id="ARBA00004141"/>
    </source>
</evidence>
<evidence type="ECO:0000313" key="10">
    <source>
        <dbReference type="RefSeq" id="XP_053542438.1"/>
    </source>
</evidence>
<evidence type="ECO:0000256" key="7">
    <source>
        <dbReference type="RuleBase" id="RU361218"/>
    </source>
</evidence>
<evidence type="ECO:0000256" key="3">
    <source>
        <dbReference type="ARBA" id="ARBA00022692"/>
    </source>
</evidence>
<protein>
    <recommendedName>
        <fullName evidence="7">Tetraspanin</fullName>
    </recommendedName>
</protein>
<reference evidence="8" key="1">
    <citation type="journal article" date="2016" name="Nat. Commun.">
        <title>The channel catfish genome sequence provides insights into the evolution of scale formation in teleosts.</title>
        <authorList>
            <person name="Liu Z."/>
            <person name="Liu S."/>
            <person name="Yao J."/>
            <person name="Bao L."/>
            <person name="Zhang J."/>
            <person name="Li Y."/>
            <person name="Jiang C."/>
            <person name="Sun L."/>
            <person name="Wang R."/>
            <person name="Zhang Y."/>
            <person name="Zhou T."/>
            <person name="Zeng Q."/>
            <person name="Fu Q."/>
            <person name="Gao S."/>
            <person name="Li N."/>
            <person name="Koren S."/>
            <person name="Jiang Y."/>
            <person name="Zimin A."/>
            <person name="Xu P."/>
            <person name="Phillippy A.M."/>
            <person name="Geng X."/>
            <person name="Song L."/>
            <person name="Sun F."/>
            <person name="Li C."/>
            <person name="Wang X."/>
            <person name="Chen A."/>
            <person name="Jin Y."/>
            <person name="Yuan Z."/>
            <person name="Yang Y."/>
            <person name="Tan S."/>
            <person name="Peatman E."/>
            <person name="Lu J."/>
            <person name="Qin Z."/>
            <person name="Dunham R."/>
            <person name="Li Z."/>
            <person name="Sonstegard T."/>
            <person name="Feng J."/>
            <person name="Danzmann R.G."/>
            <person name="Schroeder S."/>
            <person name="Scheffler B."/>
            <person name="Duke M.V."/>
            <person name="Ballard L."/>
            <person name="Kucuktas H."/>
            <person name="Kaltenboeck L."/>
            <person name="Liu H."/>
            <person name="Armbruster J."/>
            <person name="Xie Y."/>
            <person name="Kirby M.L."/>
            <person name="Tian Y."/>
            <person name="Flanagan M.E."/>
            <person name="Mu W."/>
            <person name="Waldbieser G.C."/>
        </authorList>
    </citation>
    <scope>NUCLEOTIDE SEQUENCE [LARGE SCALE GENOMIC DNA]</scope>
    <source>
        <strain evidence="8">SDA103</strain>
    </source>
</reference>
<keyword evidence="6" id="KW-1015">Disulfide bond</keyword>
<reference evidence="9 10" key="2">
    <citation type="submission" date="2025-04" db="UniProtKB">
        <authorList>
            <consortium name="RefSeq"/>
        </authorList>
    </citation>
    <scope>IDENTIFICATION</scope>
    <source>
        <tissue evidence="9 10">Blood</tissue>
    </source>
</reference>
<feature type="transmembrane region" description="Helical" evidence="7">
    <location>
        <begin position="203"/>
        <end position="230"/>
    </location>
</feature>
<evidence type="ECO:0000256" key="6">
    <source>
        <dbReference type="PIRSR" id="PIRSR002419-1"/>
    </source>
</evidence>
<feature type="disulfide bond" evidence="6">
    <location>
        <begin position="143"/>
        <end position="174"/>
    </location>
</feature>
<dbReference type="GO" id="GO:0005886">
    <property type="term" value="C:plasma membrane"/>
    <property type="evidence" value="ECO:0007669"/>
    <property type="project" value="TreeGrafter"/>
</dbReference>
<comment type="similarity">
    <text evidence="2 7">Belongs to the tetraspanin (TM4SF) family.</text>
</comment>
<keyword evidence="8" id="KW-1185">Reference proteome</keyword>
<sequence>MALDRRLKWVKFLLLFFNFVFFMFGLTIMVIGVWRLMSLNDVPKVVQAVGVAIFLIVVGFIFLFIALIGCCGVWKRNFCMVTTFATLLFCFVIMDIVIVTGVYILTNKVLDIVDDKMQSDINSYNTSEVAREYVDVLQEMVGCCGQVNASDWVNFRPDGISVPDTCCRIVTVDCGAGAMNNESIIYTEGCGPFVEYMYKMTKLWSGIIGLVFAFIKIFVIVLACTLMYGIHKDYKIQEPLLRSDLACFRCFQRRSQPVSVSVSEEGSPHHRVK</sequence>
<dbReference type="RefSeq" id="XP_053542439.1">
    <property type="nucleotide sequence ID" value="XM_053686464.1"/>
</dbReference>
<dbReference type="SUPFAM" id="SSF48652">
    <property type="entry name" value="Tetraspanin"/>
    <property type="match status" value="1"/>
</dbReference>
<dbReference type="InterPro" id="IPR008952">
    <property type="entry name" value="Tetraspanin_EC2_sf"/>
</dbReference>
<dbReference type="STRING" id="7998.ENSIPUP00000016774"/>
<evidence type="ECO:0000313" key="11">
    <source>
        <dbReference type="RefSeq" id="XP_053542439.1"/>
    </source>
</evidence>
<feature type="transmembrane region" description="Helical" evidence="7">
    <location>
        <begin position="81"/>
        <end position="105"/>
    </location>
</feature>
<dbReference type="InterPro" id="IPR018499">
    <property type="entry name" value="Tetraspanin/Peripherin"/>
</dbReference>
<evidence type="ECO:0000313" key="9">
    <source>
        <dbReference type="RefSeq" id="XP_017341884.1"/>
    </source>
</evidence>
<dbReference type="OMA" id="MENACLM"/>
<dbReference type="PIRSF" id="PIRSF002419">
    <property type="entry name" value="Tetraspanin"/>
    <property type="match status" value="1"/>
</dbReference>
<keyword evidence="5 7" id="KW-0472">Membrane</keyword>
<evidence type="ECO:0000256" key="5">
    <source>
        <dbReference type="ARBA" id="ARBA00023136"/>
    </source>
</evidence>
<accession>A0A2D0SGP7</accession>
<dbReference type="RefSeq" id="XP_053542440.1">
    <property type="nucleotide sequence ID" value="XM_053686465.1"/>
</dbReference>
<dbReference type="PRINTS" id="PR00259">
    <property type="entry name" value="TMFOUR"/>
</dbReference>
<evidence type="ECO:0000256" key="4">
    <source>
        <dbReference type="ARBA" id="ARBA00022989"/>
    </source>
</evidence>
<proteinExistence type="inferred from homology"/>
<feature type="transmembrane region" description="Helical" evidence="7">
    <location>
        <begin position="12"/>
        <end position="37"/>
    </location>
</feature>
<keyword evidence="4 7" id="KW-1133">Transmembrane helix</keyword>
<dbReference type="Proteomes" id="UP000221080">
    <property type="component" value="Chromosome 15"/>
</dbReference>
<dbReference type="InterPro" id="IPR000301">
    <property type="entry name" value="Tetraspanin_animals"/>
</dbReference>
<evidence type="ECO:0000256" key="2">
    <source>
        <dbReference type="ARBA" id="ARBA00006840"/>
    </source>
</evidence>
<keyword evidence="3 7" id="KW-0812">Transmembrane</keyword>
<dbReference type="KEGG" id="ipu:108275525"/>